<evidence type="ECO:0000259" key="6">
    <source>
        <dbReference type="PROSITE" id="PS50222"/>
    </source>
</evidence>
<keyword evidence="4" id="KW-0106">Calcium</keyword>
<dbReference type="FunFam" id="1.10.238.10:FF:000089">
    <property type="entry name" value="calmodulin-like protein 3"/>
    <property type="match status" value="1"/>
</dbReference>
<proteinExistence type="predicted"/>
<keyword evidence="8" id="KW-1185">Reference proteome</keyword>
<dbReference type="PROSITE" id="PS50222">
    <property type="entry name" value="EF_HAND_2"/>
    <property type="match status" value="3"/>
</dbReference>
<evidence type="ECO:0000256" key="5">
    <source>
        <dbReference type="SAM" id="MobiDB-lite"/>
    </source>
</evidence>
<evidence type="ECO:0000256" key="2">
    <source>
        <dbReference type="ARBA" id="ARBA00022723"/>
    </source>
</evidence>
<protein>
    <submittedName>
        <fullName evidence="7">OLC1v1015685C1</fullName>
    </submittedName>
</protein>
<evidence type="ECO:0000256" key="3">
    <source>
        <dbReference type="ARBA" id="ARBA00022737"/>
    </source>
</evidence>
<evidence type="ECO:0000256" key="4">
    <source>
        <dbReference type="ARBA" id="ARBA00022837"/>
    </source>
</evidence>
<organism evidence="7 8">
    <name type="scientific">Oldenlandia corymbosa var. corymbosa</name>
    <dbReference type="NCBI Taxonomy" id="529605"/>
    <lineage>
        <taxon>Eukaryota</taxon>
        <taxon>Viridiplantae</taxon>
        <taxon>Streptophyta</taxon>
        <taxon>Embryophyta</taxon>
        <taxon>Tracheophyta</taxon>
        <taxon>Spermatophyta</taxon>
        <taxon>Magnoliopsida</taxon>
        <taxon>eudicotyledons</taxon>
        <taxon>Gunneridae</taxon>
        <taxon>Pentapetalae</taxon>
        <taxon>asterids</taxon>
        <taxon>lamiids</taxon>
        <taxon>Gentianales</taxon>
        <taxon>Rubiaceae</taxon>
        <taxon>Rubioideae</taxon>
        <taxon>Spermacoceae</taxon>
        <taxon>Hedyotis-Oldenlandia complex</taxon>
        <taxon>Oldenlandia</taxon>
    </lineage>
</organism>
<dbReference type="InterPro" id="IPR039647">
    <property type="entry name" value="EF_hand_pair_protein_CML-like"/>
</dbReference>
<dbReference type="InterPro" id="IPR011992">
    <property type="entry name" value="EF-hand-dom_pair"/>
</dbReference>
<dbReference type="AlphaFoldDB" id="A0AAV1E633"/>
<dbReference type="PROSITE" id="PS00018">
    <property type="entry name" value="EF_HAND_1"/>
    <property type="match status" value="3"/>
</dbReference>
<dbReference type="Pfam" id="PF13499">
    <property type="entry name" value="EF-hand_7"/>
    <property type="match status" value="1"/>
</dbReference>
<evidence type="ECO:0000313" key="7">
    <source>
        <dbReference type="EMBL" id="CAI9114871.1"/>
    </source>
</evidence>
<dbReference type="InterPro" id="IPR018247">
    <property type="entry name" value="EF_Hand_1_Ca_BS"/>
</dbReference>
<name>A0AAV1E633_OLDCO</name>
<feature type="domain" description="EF-hand" evidence="6">
    <location>
        <begin position="130"/>
        <end position="165"/>
    </location>
</feature>
<feature type="domain" description="EF-hand" evidence="6">
    <location>
        <begin position="169"/>
        <end position="204"/>
    </location>
</feature>
<dbReference type="EMBL" id="OX459125">
    <property type="protein sequence ID" value="CAI9114871.1"/>
    <property type="molecule type" value="Genomic_DNA"/>
</dbReference>
<dbReference type="SUPFAM" id="SSF47473">
    <property type="entry name" value="EF-hand"/>
    <property type="match status" value="1"/>
</dbReference>
<feature type="region of interest" description="Disordered" evidence="5">
    <location>
        <begin position="106"/>
        <end position="131"/>
    </location>
</feature>
<feature type="domain" description="EF-hand" evidence="6">
    <location>
        <begin position="33"/>
        <end position="68"/>
    </location>
</feature>
<gene>
    <name evidence="7" type="ORF">OLC1_LOCUS21501</name>
</gene>
<dbReference type="GO" id="GO:0005509">
    <property type="term" value="F:calcium ion binding"/>
    <property type="evidence" value="ECO:0007669"/>
    <property type="project" value="InterPro"/>
</dbReference>
<evidence type="ECO:0000313" key="8">
    <source>
        <dbReference type="Proteomes" id="UP001161247"/>
    </source>
</evidence>
<keyword evidence="3" id="KW-0677">Repeat</keyword>
<dbReference type="Gene3D" id="1.10.238.10">
    <property type="entry name" value="EF-hand"/>
    <property type="match status" value="2"/>
</dbReference>
<accession>A0AAV1E633</accession>
<evidence type="ECO:0000256" key="1">
    <source>
        <dbReference type="ARBA" id="ARBA00003291"/>
    </source>
</evidence>
<dbReference type="PANTHER" id="PTHR10891">
    <property type="entry name" value="EF-HAND CALCIUM-BINDING DOMAIN CONTAINING PROTEIN"/>
    <property type="match status" value="1"/>
</dbReference>
<keyword evidence="2" id="KW-0479">Metal-binding</keyword>
<dbReference type="GO" id="GO:0005737">
    <property type="term" value="C:cytoplasm"/>
    <property type="evidence" value="ECO:0007669"/>
    <property type="project" value="UniProtKB-ARBA"/>
</dbReference>
<comment type="function">
    <text evidence="1">Potential calcium sensor.</text>
</comment>
<dbReference type="Pfam" id="PF13405">
    <property type="entry name" value="EF-hand_6"/>
    <property type="match status" value="1"/>
</dbReference>
<dbReference type="InterPro" id="IPR002048">
    <property type="entry name" value="EF_hand_dom"/>
</dbReference>
<dbReference type="CDD" id="cd00051">
    <property type="entry name" value="EFh"/>
    <property type="match status" value="1"/>
</dbReference>
<dbReference type="Proteomes" id="UP001161247">
    <property type="component" value="Chromosome 8"/>
</dbReference>
<dbReference type="SMART" id="SM00054">
    <property type="entry name" value="EFh"/>
    <property type="match status" value="3"/>
</dbReference>
<sequence length="209" mass="23010">METESDLGAKPQQNGGNIIRSSWSSFKLRSESLNTVRLRRIFDIFDKNKDGLISSDELTQALKLLGLDADVSDLDATIRSYIQPGQPGLTFDGFRALHRSINDAFYPDLGGDDDEERKSGNGSGSGSESECESDLSEAFKVFDEDGDGYISARELQAVLEKLGLGEEGKELERVEKMISCVDTNHDGVVDFVEFKDMMRNIAVVPFPSA</sequence>
<reference evidence="7" key="1">
    <citation type="submission" date="2023-03" db="EMBL/GenBank/DDBJ databases">
        <authorList>
            <person name="Julca I."/>
        </authorList>
    </citation>
    <scope>NUCLEOTIDE SEQUENCE</scope>
</reference>